<dbReference type="AlphaFoldDB" id="A0A9P6M689"/>
<feature type="region of interest" description="Disordered" evidence="2">
    <location>
        <begin position="749"/>
        <end position="797"/>
    </location>
</feature>
<evidence type="ECO:0000313" key="4">
    <source>
        <dbReference type="Proteomes" id="UP000738359"/>
    </source>
</evidence>
<keyword evidence="1" id="KW-0175">Coiled coil</keyword>
<dbReference type="SUPFAM" id="SSF69322">
    <property type="entry name" value="Tricorn protease domain 2"/>
    <property type="match status" value="1"/>
</dbReference>
<dbReference type="Gene3D" id="2.130.10.10">
    <property type="entry name" value="YVTN repeat-like/Quinoprotein amine dehydrogenase"/>
    <property type="match status" value="2"/>
</dbReference>
<reference evidence="3" key="1">
    <citation type="journal article" date="2020" name="Fungal Divers.">
        <title>Resolving the Mortierellaceae phylogeny through synthesis of multi-gene phylogenetics and phylogenomics.</title>
        <authorList>
            <person name="Vandepol N."/>
            <person name="Liber J."/>
            <person name="Desiro A."/>
            <person name="Na H."/>
            <person name="Kennedy M."/>
            <person name="Barry K."/>
            <person name="Grigoriev I.V."/>
            <person name="Miller A.N."/>
            <person name="O'Donnell K."/>
            <person name="Stajich J.E."/>
            <person name="Bonito G."/>
        </authorList>
    </citation>
    <scope>NUCLEOTIDE SEQUENCE</scope>
    <source>
        <strain evidence="3">CK1249</strain>
    </source>
</reference>
<dbReference type="GO" id="GO:0036064">
    <property type="term" value="C:ciliary basal body"/>
    <property type="evidence" value="ECO:0007669"/>
    <property type="project" value="TreeGrafter"/>
</dbReference>
<feature type="compositionally biased region" description="Low complexity" evidence="2">
    <location>
        <begin position="691"/>
        <end position="702"/>
    </location>
</feature>
<dbReference type="GO" id="GO:0007020">
    <property type="term" value="P:microtubule nucleation"/>
    <property type="evidence" value="ECO:0007669"/>
    <property type="project" value="TreeGrafter"/>
</dbReference>
<comment type="caution">
    <text evidence="3">The sequence shown here is derived from an EMBL/GenBank/DDBJ whole genome shotgun (WGS) entry which is preliminary data.</text>
</comment>
<feature type="compositionally biased region" description="Polar residues" evidence="2">
    <location>
        <begin position="552"/>
        <end position="568"/>
    </location>
</feature>
<dbReference type="Pfam" id="PF00400">
    <property type="entry name" value="WD40"/>
    <property type="match status" value="1"/>
</dbReference>
<feature type="compositionally biased region" description="Low complexity" evidence="2">
    <location>
        <begin position="507"/>
        <end position="530"/>
    </location>
</feature>
<feature type="compositionally biased region" description="Polar residues" evidence="2">
    <location>
        <begin position="473"/>
        <end position="486"/>
    </location>
</feature>
<dbReference type="GO" id="GO:0005737">
    <property type="term" value="C:cytoplasm"/>
    <property type="evidence" value="ECO:0007669"/>
    <property type="project" value="TreeGrafter"/>
</dbReference>
<dbReference type="GO" id="GO:0005814">
    <property type="term" value="C:centriole"/>
    <property type="evidence" value="ECO:0007669"/>
    <property type="project" value="TreeGrafter"/>
</dbReference>
<evidence type="ECO:0000256" key="1">
    <source>
        <dbReference type="SAM" id="Coils"/>
    </source>
</evidence>
<dbReference type="GO" id="GO:0043015">
    <property type="term" value="F:gamma-tubulin binding"/>
    <property type="evidence" value="ECO:0007669"/>
    <property type="project" value="TreeGrafter"/>
</dbReference>
<feature type="coiled-coil region" evidence="1">
    <location>
        <begin position="846"/>
        <end position="873"/>
    </location>
</feature>
<feature type="region of interest" description="Disordered" evidence="2">
    <location>
        <begin position="678"/>
        <end position="735"/>
    </location>
</feature>
<feature type="compositionally biased region" description="Polar residues" evidence="2">
    <location>
        <begin position="713"/>
        <end position="725"/>
    </location>
</feature>
<dbReference type="SMART" id="SM00320">
    <property type="entry name" value="WD40"/>
    <property type="match status" value="4"/>
</dbReference>
<protein>
    <submittedName>
        <fullName evidence="3">Protein nedd1</fullName>
    </submittedName>
</protein>
<sequence length="874" mass="93865">MDTPESRPITQRKRSYSTTAYSSQEEEAAFANNKPDHAQAPLPTCLLATVVGNQLMSYEFINNGTVFSTAASKQSQPPIAVPGQYDGIKMSGVKLSHEVSSLKWSPDNTMLAVESRDGRISLHDSRGRLQESLVTDPVPEESRAGNNRCAISWAPKPQRLYLAHGRKVMTWDAVQRRLIEAFETGSRINALAINADDTLLALGQNNGSLEVVNRTSGSGAKLDTPVPLVMSRIEYSVFNRSVLGGVGSDGILRLWDTGSNGTTAVYHSFASTHDLPISGMAFSPFNRYLICTTGLDKRYALYDVEKKNVVKSTVTDYALTSVSFKNDGISMAFGTDQGKVLLYDLRSTSRPISVVDTQIDAPITAIQFQGKLSSSVRRHQTINGHALKRQNSAGTKTPAHSTNDSPFDTTRITQVNNNSGKEAVSKLAPARGITLSQPSLSLLSGSHREWGERDVQSAGANSRGILDFFSSKRGATTSQPTETATVAGSEHTQSKARRPTAPPLIFTSGTTSTSAPASASRSSLPTTPSALGSDYHSMPHTPAKKQHHESGSHPNSRTVSPFAFQTIQSRSPSGGSSTSSSSVNTPPGSPSALAADSTTPKQNHLEHHHYQYPSADTLSKSPSRASRAKRRKSFGALLASGGVSSAPGTPDAMSDAKMEFLSGQIVDRVRNVLLDQDRPSGLNALPPSTPSLPAASTTASSAHSYRELHARTRQSTAPSLSTGLSEPSVRPTKPTVAVRDLWMRLGMEGEGTQAPSSSSKPGSQPLAQSALPPTVIMPSSKAGRPPTGASSSAIVPSSSSLSTQILESVVEGCLADFRVGIRSDIQNMHLELLRQFQIQKMGIEQLLKQYTDTKDLQEENERLREENQRLRMNY</sequence>
<evidence type="ECO:0000256" key="2">
    <source>
        <dbReference type="SAM" id="MobiDB-lite"/>
    </source>
</evidence>
<feature type="region of interest" description="Disordered" evidence="2">
    <location>
        <begin position="1"/>
        <end position="31"/>
    </location>
</feature>
<feature type="compositionally biased region" description="Polar residues" evidence="2">
    <location>
        <begin position="389"/>
        <end position="417"/>
    </location>
</feature>
<dbReference type="OrthoDB" id="1602884at2759"/>
<dbReference type="PANTHER" id="PTHR44414:SF1">
    <property type="entry name" value="PROTEIN NEDD1"/>
    <property type="match status" value="1"/>
</dbReference>
<dbReference type="EMBL" id="JAAAHY010000037">
    <property type="protein sequence ID" value="KAF9968120.1"/>
    <property type="molecule type" value="Genomic_DNA"/>
</dbReference>
<dbReference type="InterPro" id="IPR015943">
    <property type="entry name" value="WD40/YVTN_repeat-like_dom_sf"/>
</dbReference>
<dbReference type="InterPro" id="IPR052818">
    <property type="entry name" value="NEDD1_Spindle_Assembly"/>
</dbReference>
<gene>
    <name evidence="3" type="primary">NEDD1</name>
    <name evidence="3" type="ORF">BGZ70_006519</name>
</gene>
<keyword evidence="4" id="KW-1185">Reference proteome</keyword>
<organism evidence="3 4">
    <name type="scientific">Mortierella alpina</name>
    <name type="common">Oleaginous fungus</name>
    <name type="synonym">Mortierella renispora</name>
    <dbReference type="NCBI Taxonomy" id="64518"/>
    <lineage>
        <taxon>Eukaryota</taxon>
        <taxon>Fungi</taxon>
        <taxon>Fungi incertae sedis</taxon>
        <taxon>Mucoromycota</taxon>
        <taxon>Mortierellomycotina</taxon>
        <taxon>Mortierellomycetes</taxon>
        <taxon>Mortierellales</taxon>
        <taxon>Mortierellaceae</taxon>
        <taxon>Mortierella</taxon>
    </lineage>
</organism>
<feature type="region of interest" description="Disordered" evidence="2">
    <location>
        <begin position="386"/>
        <end position="417"/>
    </location>
</feature>
<evidence type="ECO:0000313" key="3">
    <source>
        <dbReference type="EMBL" id="KAF9968120.1"/>
    </source>
</evidence>
<proteinExistence type="predicted"/>
<dbReference type="Proteomes" id="UP000738359">
    <property type="component" value="Unassembled WGS sequence"/>
</dbReference>
<dbReference type="GO" id="GO:0000278">
    <property type="term" value="P:mitotic cell cycle"/>
    <property type="evidence" value="ECO:0007669"/>
    <property type="project" value="TreeGrafter"/>
</dbReference>
<dbReference type="PANTHER" id="PTHR44414">
    <property type="entry name" value="PROTEIN NEDD1"/>
    <property type="match status" value="1"/>
</dbReference>
<feature type="region of interest" description="Disordered" evidence="2">
    <location>
        <begin position="471"/>
        <end position="603"/>
    </location>
</feature>
<dbReference type="InterPro" id="IPR001680">
    <property type="entry name" value="WD40_rpt"/>
</dbReference>
<feature type="compositionally biased region" description="Low complexity" evidence="2">
    <location>
        <begin position="569"/>
        <end position="586"/>
    </location>
</feature>
<accession>A0A9P6M689</accession>
<feature type="compositionally biased region" description="Polar residues" evidence="2">
    <location>
        <begin position="753"/>
        <end position="767"/>
    </location>
</feature>
<dbReference type="GO" id="GO:0000922">
    <property type="term" value="C:spindle pole"/>
    <property type="evidence" value="ECO:0007669"/>
    <property type="project" value="TreeGrafter"/>
</dbReference>
<name>A0A9P6M689_MORAP</name>